<dbReference type="OrthoDB" id="51325at2"/>
<organism evidence="1 2">
    <name type="scientific">Caballeronia concitans</name>
    <dbReference type="NCBI Taxonomy" id="1777133"/>
    <lineage>
        <taxon>Bacteria</taxon>
        <taxon>Pseudomonadati</taxon>
        <taxon>Pseudomonadota</taxon>
        <taxon>Betaproteobacteria</taxon>
        <taxon>Burkholderiales</taxon>
        <taxon>Burkholderiaceae</taxon>
        <taxon>Caballeronia</taxon>
    </lineage>
</organism>
<evidence type="ECO:0000313" key="1">
    <source>
        <dbReference type="EMBL" id="SAL18591.1"/>
    </source>
</evidence>
<sequence length="823" mass="91729">MEKIYLRELEKALALPSPAESLSYLSSILRSLLQSLSIAALETVVQATPTVDDDVDLKQFCDRFAQPSDGLPVEILDALVPRIRGMVFRGYMTGWFETPSGQNENLVTALVNWVEFRNKRPAHGVLDAPTTELWANNTAELIRRVVAVAGGALPSVTSSAVAAHVGDVLIPISIPLVLGDQGIVIGKVASRKGVWKVQGQVLSWTDAREITFDLAPSNIFAAEDKIVDKFKWREVPRSSKSFLILNNVPGRQTANFVGRTKELDKLKDWLMDIADSRTCLVFGDGGFGKTTLVLEFFNNLLEGCVEGDFKLPSVIGFYTAKRTKWTEEGLVHFKGISDAMEDSVRELMYCFSPVLGKEWFKVDGRALIDKAVTVFSGEGFTRDDVLLIIDNTETLSTSQVDAEELGSFISQVAKRIGRVVITSRRRELLAAEPVPVSQLPESEALLLLQKLGKEYGARAVIQAGEPRLRQACQQLMCKPLLIDTLVRYIARSSSGIPEGLDQILRKTSDELLEFLYEDAWARMTAAVQDVFMVLVSLASPLDGKCVGDVCTQIGVQHAEFQSSLGETYFASIVDQGDSYDLEIVELAKDFFRQKKRRVPGEESERLDKIAFKVDKQATERYEIDRNYRMDRVADGFRSEYAKAAKIATIKKEYGKAKELYDLAILEEPLNAALHERYASFLLRTLGKATDALPYAKRATQLDAHSADAWLTLGLVQYKHGDLAAGDAAMSKAAKYGKTAQLCFLREAIARYHVAKQEPYSKRAMPLLKEADRLVTLSVKSGMSSDFYYLKNRREAEKYTHLIRTLVTQINRREVLAENAAQRT</sequence>
<evidence type="ECO:0008006" key="3">
    <source>
        <dbReference type="Google" id="ProtNLM"/>
    </source>
</evidence>
<dbReference type="PANTHER" id="PTHR47691">
    <property type="entry name" value="REGULATOR-RELATED"/>
    <property type="match status" value="1"/>
</dbReference>
<comment type="caution">
    <text evidence="1">The sequence shown here is derived from an EMBL/GenBank/DDBJ whole genome shotgun (WGS) entry which is preliminary data.</text>
</comment>
<name>A0A658QTF4_9BURK</name>
<dbReference type="Gene3D" id="3.40.50.300">
    <property type="entry name" value="P-loop containing nucleotide triphosphate hydrolases"/>
    <property type="match status" value="1"/>
</dbReference>
<reference evidence="1 2" key="1">
    <citation type="submission" date="2016-01" db="EMBL/GenBank/DDBJ databases">
        <authorList>
            <person name="Peeters C."/>
        </authorList>
    </citation>
    <scope>NUCLEOTIDE SEQUENCE [LARGE SCALE GENOMIC DNA]</scope>
    <source>
        <strain evidence="1">LMG 29315</strain>
    </source>
</reference>
<keyword evidence="2" id="KW-1185">Reference proteome</keyword>
<dbReference type="EMBL" id="FCNV02000001">
    <property type="protein sequence ID" value="SAL18591.1"/>
    <property type="molecule type" value="Genomic_DNA"/>
</dbReference>
<dbReference type="InterPro" id="IPR011990">
    <property type="entry name" value="TPR-like_helical_dom_sf"/>
</dbReference>
<dbReference type="RefSeq" id="WP_087127898.1">
    <property type="nucleotide sequence ID" value="NZ_FCNV02000001.1"/>
</dbReference>
<proteinExistence type="predicted"/>
<dbReference type="Gene3D" id="1.25.40.10">
    <property type="entry name" value="Tetratricopeptide repeat domain"/>
    <property type="match status" value="1"/>
</dbReference>
<protein>
    <recommendedName>
        <fullName evidence="3">Tetratricopeptide repeat protein</fullName>
    </recommendedName>
</protein>
<gene>
    <name evidence="1" type="ORF">AWB72_01229</name>
</gene>
<dbReference type="InterPro" id="IPR027417">
    <property type="entry name" value="P-loop_NTPase"/>
</dbReference>
<dbReference type="SUPFAM" id="SSF52540">
    <property type="entry name" value="P-loop containing nucleoside triphosphate hydrolases"/>
    <property type="match status" value="1"/>
</dbReference>
<dbReference type="Proteomes" id="UP000198263">
    <property type="component" value="Unassembled WGS sequence"/>
</dbReference>
<dbReference type="SUPFAM" id="SSF48452">
    <property type="entry name" value="TPR-like"/>
    <property type="match status" value="1"/>
</dbReference>
<dbReference type="PANTHER" id="PTHR47691:SF3">
    <property type="entry name" value="HTH-TYPE TRANSCRIPTIONAL REGULATOR RV0890C-RELATED"/>
    <property type="match status" value="1"/>
</dbReference>
<evidence type="ECO:0000313" key="2">
    <source>
        <dbReference type="Proteomes" id="UP000198263"/>
    </source>
</evidence>
<accession>A0A658QTF4</accession>
<dbReference type="AlphaFoldDB" id="A0A658QTF4"/>